<feature type="transmembrane region" description="Helical" evidence="1">
    <location>
        <begin position="138"/>
        <end position="159"/>
    </location>
</feature>
<evidence type="ECO:0000256" key="1">
    <source>
        <dbReference type="SAM" id="Phobius"/>
    </source>
</evidence>
<evidence type="ECO:0000313" key="3">
    <source>
        <dbReference type="Proteomes" id="UP000606786"/>
    </source>
</evidence>
<dbReference type="EMBL" id="CAJHJT010000001">
    <property type="protein sequence ID" value="CAD6993451.1"/>
    <property type="molecule type" value="Genomic_DNA"/>
</dbReference>
<organism evidence="2 3">
    <name type="scientific">Ceratitis capitata</name>
    <name type="common">Mediterranean fruit fly</name>
    <name type="synonym">Tephritis capitata</name>
    <dbReference type="NCBI Taxonomy" id="7213"/>
    <lineage>
        <taxon>Eukaryota</taxon>
        <taxon>Metazoa</taxon>
        <taxon>Ecdysozoa</taxon>
        <taxon>Arthropoda</taxon>
        <taxon>Hexapoda</taxon>
        <taxon>Insecta</taxon>
        <taxon>Pterygota</taxon>
        <taxon>Neoptera</taxon>
        <taxon>Endopterygota</taxon>
        <taxon>Diptera</taxon>
        <taxon>Brachycera</taxon>
        <taxon>Muscomorpha</taxon>
        <taxon>Tephritoidea</taxon>
        <taxon>Tephritidae</taxon>
        <taxon>Ceratitis</taxon>
        <taxon>Ceratitis</taxon>
    </lineage>
</organism>
<protein>
    <submittedName>
        <fullName evidence="2">(Mediterranean fruit fly) hypothetical protein</fullName>
    </submittedName>
</protein>
<name>A0A811U433_CERCA</name>
<sequence length="198" mass="23033">MKFHEAFKFTLTYHNANQRPHNARAWQCLQPFGDLVGCLVGWRLPQSTAAANTHTYVYTHTYQSPLFKVVKGANGPRQSSTRCLQRNNYGGRRSSCATLSAATLPHRGSYQLLRHGPHRQHHQRRNGQQQRRNFDFDFWTTTITIIIIITITITVTIIVRRRDQHQPQPQSRSHMNPQQRRHYEYRISGWAFASPSPS</sequence>
<dbReference type="AlphaFoldDB" id="A0A811U433"/>
<keyword evidence="3" id="KW-1185">Reference proteome</keyword>
<evidence type="ECO:0000313" key="2">
    <source>
        <dbReference type="EMBL" id="CAD6993451.1"/>
    </source>
</evidence>
<accession>A0A811U433</accession>
<dbReference type="Proteomes" id="UP000606786">
    <property type="component" value="Unassembled WGS sequence"/>
</dbReference>
<proteinExistence type="predicted"/>
<keyword evidence="1" id="KW-0472">Membrane</keyword>
<keyword evidence="1" id="KW-1133">Transmembrane helix</keyword>
<keyword evidence="1" id="KW-0812">Transmembrane</keyword>
<gene>
    <name evidence="2" type="ORF">CCAP1982_LOCUS2264</name>
</gene>
<reference evidence="2" key="1">
    <citation type="submission" date="2020-11" db="EMBL/GenBank/DDBJ databases">
        <authorList>
            <person name="Whitehead M."/>
        </authorList>
    </citation>
    <scope>NUCLEOTIDE SEQUENCE</scope>
    <source>
        <strain evidence="2">EGII</strain>
    </source>
</reference>
<comment type="caution">
    <text evidence="2">The sequence shown here is derived from an EMBL/GenBank/DDBJ whole genome shotgun (WGS) entry which is preliminary data.</text>
</comment>